<dbReference type="EC" id="3.1.3.48" evidence="2"/>
<evidence type="ECO:0000313" key="9">
    <source>
        <dbReference type="EMBL" id="CAF1044626.1"/>
    </source>
</evidence>
<dbReference type="Proteomes" id="UP000663877">
    <property type="component" value="Unassembled WGS sequence"/>
</dbReference>
<dbReference type="SUPFAM" id="SSF52799">
    <property type="entry name" value="(Phosphotyrosine protein) phosphatases II"/>
    <property type="match status" value="1"/>
</dbReference>
<gene>
    <name evidence="6" type="ORF">BJG266_LOCUS17142</name>
    <name evidence="7" type="ORF">BJG266_LOCUS17175</name>
    <name evidence="8" type="ORF">QVE165_LOCUS17234</name>
    <name evidence="9" type="ORF">QVE165_LOCUS17267</name>
</gene>
<dbReference type="EMBL" id="CAJNOI010000082">
    <property type="protein sequence ID" value="CAF1024372.1"/>
    <property type="molecule type" value="Genomic_DNA"/>
</dbReference>
<dbReference type="EMBL" id="CAJNOM010000099">
    <property type="protein sequence ID" value="CAF1044022.1"/>
    <property type="molecule type" value="Genomic_DNA"/>
</dbReference>
<dbReference type="Proteomes" id="UP000663832">
    <property type="component" value="Unassembled WGS sequence"/>
</dbReference>
<dbReference type="AlphaFoldDB" id="A0A814IPE1"/>
<keyword evidence="10" id="KW-1185">Reference proteome</keyword>
<dbReference type="PANTHER" id="PTHR10159">
    <property type="entry name" value="DUAL SPECIFICITY PROTEIN PHOSPHATASE"/>
    <property type="match status" value="1"/>
</dbReference>
<dbReference type="InterPro" id="IPR016130">
    <property type="entry name" value="Tyr_Pase_AS"/>
</dbReference>
<dbReference type="InterPro" id="IPR029021">
    <property type="entry name" value="Prot-tyrosine_phosphatase-like"/>
</dbReference>
<protein>
    <recommendedName>
        <fullName evidence="2">protein-tyrosine-phosphatase</fullName>
        <ecNumber evidence="2">3.1.3.48</ecNumber>
    </recommendedName>
</protein>
<comment type="caution">
    <text evidence="7">The sequence shown here is derived from an EMBL/GenBank/DDBJ whole genome shotgun (WGS) entry which is preliminary data.</text>
</comment>
<dbReference type="CDD" id="cd14498">
    <property type="entry name" value="DSP"/>
    <property type="match status" value="1"/>
</dbReference>
<accession>A0A814IPE1</accession>
<dbReference type="GO" id="GO:0005737">
    <property type="term" value="C:cytoplasm"/>
    <property type="evidence" value="ECO:0007669"/>
    <property type="project" value="TreeGrafter"/>
</dbReference>
<dbReference type="InterPro" id="IPR000340">
    <property type="entry name" value="Dual-sp_phosphatase_cat-dom"/>
</dbReference>
<evidence type="ECO:0000256" key="1">
    <source>
        <dbReference type="ARBA" id="ARBA00008601"/>
    </source>
</evidence>
<name>A0A814IPE1_9BILA</name>
<evidence type="ECO:0000256" key="2">
    <source>
        <dbReference type="ARBA" id="ARBA00013064"/>
    </source>
</evidence>
<dbReference type="EMBL" id="CAJNOM010000099">
    <property type="protein sequence ID" value="CAF1044626.1"/>
    <property type="molecule type" value="Genomic_DNA"/>
</dbReference>
<dbReference type="EMBL" id="CAJNOI010000082">
    <property type="protein sequence ID" value="CAF1023758.1"/>
    <property type="molecule type" value="Genomic_DNA"/>
</dbReference>
<evidence type="ECO:0000313" key="6">
    <source>
        <dbReference type="EMBL" id="CAF1023758.1"/>
    </source>
</evidence>
<dbReference type="PROSITE" id="PS50056">
    <property type="entry name" value="TYR_PHOSPHATASE_2"/>
    <property type="match status" value="1"/>
</dbReference>
<feature type="domain" description="Tyrosine specific protein phosphatases" evidence="5">
    <location>
        <begin position="97"/>
        <end position="155"/>
    </location>
</feature>
<dbReference type="PANTHER" id="PTHR10159:SF519">
    <property type="entry name" value="DUAL SPECIFICITY PROTEIN PHOSPHATASE MPK3"/>
    <property type="match status" value="1"/>
</dbReference>
<dbReference type="PROSITE" id="PS00383">
    <property type="entry name" value="TYR_PHOSPHATASE_1"/>
    <property type="match status" value="1"/>
</dbReference>
<evidence type="ECO:0000313" key="7">
    <source>
        <dbReference type="EMBL" id="CAF1024372.1"/>
    </source>
</evidence>
<sequence>MASNYIGTDVSMIDKMEYYLTNDLQATSDEIDYIKRLYNTKTKDRGILKRKPNVRLPSTIVDNFLYHGHVGHAKNWNLLNEIGIKHILNICEIELNKEILDNFNVLWINIDDDHSKVFVHCQLGISRSSSIVLAYLMKYHHENLIDAYDHLVNCRRIASPNFGFFLQLIRYEKTLHKFLSSNESHGKDKICQ</sequence>
<evidence type="ECO:0000313" key="11">
    <source>
        <dbReference type="Proteomes" id="UP000663877"/>
    </source>
</evidence>
<evidence type="ECO:0000313" key="10">
    <source>
        <dbReference type="Proteomes" id="UP000663832"/>
    </source>
</evidence>
<proteinExistence type="inferred from homology"/>
<evidence type="ECO:0000256" key="3">
    <source>
        <dbReference type="ARBA" id="ARBA00022801"/>
    </source>
</evidence>
<dbReference type="Gene3D" id="3.90.190.10">
    <property type="entry name" value="Protein tyrosine phosphatase superfamily"/>
    <property type="match status" value="2"/>
</dbReference>
<keyword evidence="3" id="KW-0378">Hydrolase</keyword>
<evidence type="ECO:0000256" key="4">
    <source>
        <dbReference type="ARBA" id="ARBA00022912"/>
    </source>
</evidence>
<comment type="similarity">
    <text evidence="1">Belongs to the protein-tyrosine phosphatase family. Non-receptor class dual specificity subfamily.</text>
</comment>
<evidence type="ECO:0000259" key="5">
    <source>
        <dbReference type="PROSITE" id="PS50056"/>
    </source>
</evidence>
<dbReference type="SMART" id="SM00195">
    <property type="entry name" value="DSPc"/>
    <property type="match status" value="1"/>
</dbReference>
<reference evidence="7" key="1">
    <citation type="submission" date="2021-02" db="EMBL/GenBank/DDBJ databases">
        <authorList>
            <person name="Nowell W R."/>
        </authorList>
    </citation>
    <scope>NUCLEOTIDE SEQUENCE</scope>
</reference>
<dbReference type="GO" id="GO:0043409">
    <property type="term" value="P:negative regulation of MAPK cascade"/>
    <property type="evidence" value="ECO:0007669"/>
    <property type="project" value="TreeGrafter"/>
</dbReference>
<organism evidence="7 11">
    <name type="scientific">Adineta steineri</name>
    <dbReference type="NCBI Taxonomy" id="433720"/>
    <lineage>
        <taxon>Eukaryota</taxon>
        <taxon>Metazoa</taxon>
        <taxon>Spiralia</taxon>
        <taxon>Gnathifera</taxon>
        <taxon>Rotifera</taxon>
        <taxon>Eurotatoria</taxon>
        <taxon>Bdelloidea</taxon>
        <taxon>Adinetida</taxon>
        <taxon>Adinetidae</taxon>
        <taxon>Adineta</taxon>
    </lineage>
</organism>
<evidence type="ECO:0000313" key="8">
    <source>
        <dbReference type="EMBL" id="CAF1044022.1"/>
    </source>
</evidence>
<dbReference type="GO" id="GO:0004725">
    <property type="term" value="F:protein tyrosine phosphatase activity"/>
    <property type="evidence" value="ECO:0007669"/>
    <property type="project" value="UniProtKB-EC"/>
</dbReference>
<dbReference type="InterPro" id="IPR000387">
    <property type="entry name" value="Tyr_Pase_dom"/>
</dbReference>
<keyword evidence="4" id="KW-0904">Protein phosphatase</keyword>
<dbReference type="OrthoDB" id="285418at2759"/>
<dbReference type="Pfam" id="PF00782">
    <property type="entry name" value="DSPc"/>
    <property type="match status" value="1"/>
</dbReference>
<dbReference type="InterPro" id="IPR020422">
    <property type="entry name" value="TYR_PHOSPHATASE_DUAL_dom"/>
</dbReference>